<protein>
    <recommendedName>
        <fullName evidence="8">Major facilitator superfamily (MFS) profile domain-containing protein</fullName>
    </recommendedName>
</protein>
<dbReference type="InterPro" id="IPR011701">
    <property type="entry name" value="MFS"/>
</dbReference>
<dbReference type="GO" id="GO:0022857">
    <property type="term" value="F:transmembrane transporter activity"/>
    <property type="evidence" value="ECO:0007669"/>
    <property type="project" value="InterPro"/>
</dbReference>
<feature type="transmembrane region" description="Helical" evidence="7">
    <location>
        <begin position="344"/>
        <end position="366"/>
    </location>
</feature>
<keyword evidence="6 7" id="KW-0472">Membrane</keyword>
<evidence type="ECO:0000256" key="4">
    <source>
        <dbReference type="ARBA" id="ARBA00022692"/>
    </source>
</evidence>
<sequence length="427" mass="43398">MRGALRRVQLGNALGAFGNGFTVPFLFVYVAQVRGIGAGVAGAVFSAFAVSALGVLPFVGRVIDRRGPRPVLICGSVAAALGAAAFGVATTVWLVMAAAVLIGAGMAVIQPALATLIVWCSTSTTRSRAFATQFFLNNLGMGVGGLLGGLIVDTSRPVTFTVLFGIDAAMFLVLGAVAGTGRLPRGPRLAAPPPTGADDGGWRTLLRDRAMVRVAVLGAVLFFTCYGQFESGLAAFATEVTRISPATLGLALAANTAVIVLAQFLVLRPVERARRSRVIAVVGVIWAVAWLVAGASGLAHGHHAVATTALIGTYALFGLGEALLSPTMGPLVAELAPASMLGRYNAAFSLVKQVALAVGPAVGGILAGAGLFGPYIVGLAGCSVLITVLALRLGHRLTPRQDNAVPARQPVATGLGHEQVPSATVPA</sequence>
<dbReference type="Pfam" id="PF07690">
    <property type="entry name" value="MFS_1"/>
    <property type="match status" value="2"/>
</dbReference>
<evidence type="ECO:0000256" key="3">
    <source>
        <dbReference type="ARBA" id="ARBA00022475"/>
    </source>
</evidence>
<dbReference type="InterPro" id="IPR036259">
    <property type="entry name" value="MFS_trans_sf"/>
</dbReference>
<dbReference type="STRING" id="76728.AQ490_03870"/>
<dbReference type="GO" id="GO:0005886">
    <property type="term" value="C:plasma membrane"/>
    <property type="evidence" value="ECO:0007669"/>
    <property type="project" value="UniProtKB-SubCell"/>
</dbReference>
<dbReference type="EMBL" id="LLZU01000024">
    <property type="protein sequence ID" value="KRV48476.1"/>
    <property type="molecule type" value="Genomic_DNA"/>
</dbReference>
<feature type="transmembrane region" description="Helical" evidence="7">
    <location>
        <begin position="372"/>
        <end position="391"/>
    </location>
</feature>
<feature type="transmembrane region" description="Helical" evidence="7">
    <location>
        <begin position="210"/>
        <end position="229"/>
    </location>
</feature>
<accession>A0A0T6LRQ4</accession>
<evidence type="ECO:0000256" key="5">
    <source>
        <dbReference type="ARBA" id="ARBA00022989"/>
    </source>
</evidence>
<comment type="caution">
    <text evidence="9">The sequence shown here is derived from an EMBL/GenBank/DDBJ whole genome shotgun (WGS) entry which is preliminary data.</text>
</comment>
<reference evidence="9 10" key="1">
    <citation type="submission" date="2015-10" db="EMBL/GenBank/DDBJ databases">
        <title>Draft genome sequence of pyrrolomycin-producing Streptomyces vitaminophilus.</title>
        <authorList>
            <person name="Graham D.E."/>
            <person name="Mahan K.M."/>
            <person name="Klingeman D.M."/>
            <person name="Hettich R.L."/>
            <person name="Parry R.J."/>
        </authorList>
    </citation>
    <scope>NUCLEOTIDE SEQUENCE [LARGE SCALE GENOMIC DNA]</scope>
    <source>
        <strain evidence="9 10">ATCC 31673</strain>
    </source>
</reference>
<comment type="subcellular location">
    <subcellularLocation>
        <location evidence="1">Cell membrane</location>
        <topology evidence="1">Multi-pass membrane protein</topology>
    </subcellularLocation>
</comment>
<feature type="transmembrane region" description="Helical" evidence="7">
    <location>
        <begin position="36"/>
        <end position="59"/>
    </location>
</feature>
<feature type="transmembrane region" description="Helical" evidence="7">
    <location>
        <begin position="249"/>
        <end position="266"/>
    </location>
</feature>
<feature type="transmembrane region" description="Helical" evidence="7">
    <location>
        <begin position="304"/>
        <end position="324"/>
    </location>
</feature>
<feature type="transmembrane region" description="Helical" evidence="7">
    <location>
        <begin position="71"/>
        <end position="94"/>
    </location>
</feature>
<feature type="transmembrane region" description="Helical" evidence="7">
    <location>
        <begin position="158"/>
        <end position="178"/>
    </location>
</feature>
<dbReference type="PANTHER" id="PTHR23517">
    <property type="entry name" value="RESISTANCE PROTEIN MDTM, PUTATIVE-RELATED-RELATED"/>
    <property type="match status" value="1"/>
</dbReference>
<dbReference type="Gene3D" id="1.20.1250.20">
    <property type="entry name" value="MFS general substrate transporter like domains"/>
    <property type="match status" value="1"/>
</dbReference>
<evidence type="ECO:0000313" key="9">
    <source>
        <dbReference type="EMBL" id="KRV48476.1"/>
    </source>
</evidence>
<dbReference type="InterPro" id="IPR050171">
    <property type="entry name" value="MFS_Transporters"/>
</dbReference>
<dbReference type="InterPro" id="IPR020846">
    <property type="entry name" value="MFS_dom"/>
</dbReference>
<name>A0A0T6LRQ4_WENVI</name>
<dbReference type="PANTHER" id="PTHR23517:SF2">
    <property type="entry name" value="MULTIDRUG RESISTANCE PROTEIN MDTH"/>
    <property type="match status" value="1"/>
</dbReference>
<dbReference type="OrthoDB" id="4855277at2"/>
<feature type="transmembrane region" description="Helical" evidence="7">
    <location>
        <begin position="100"/>
        <end position="122"/>
    </location>
</feature>
<dbReference type="AlphaFoldDB" id="A0A0T6LRQ4"/>
<evidence type="ECO:0000256" key="6">
    <source>
        <dbReference type="ARBA" id="ARBA00023136"/>
    </source>
</evidence>
<gene>
    <name evidence="9" type="ORF">AQ490_03870</name>
</gene>
<organism evidence="9 10">
    <name type="scientific">Wenjunlia vitaminophila</name>
    <name type="common">Streptomyces vitaminophilus</name>
    <dbReference type="NCBI Taxonomy" id="76728"/>
    <lineage>
        <taxon>Bacteria</taxon>
        <taxon>Bacillati</taxon>
        <taxon>Actinomycetota</taxon>
        <taxon>Actinomycetes</taxon>
        <taxon>Kitasatosporales</taxon>
        <taxon>Streptomycetaceae</taxon>
        <taxon>Wenjunlia</taxon>
    </lineage>
</organism>
<feature type="transmembrane region" description="Helical" evidence="7">
    <location>
        <begin position="278"/>
        <end position="298"/>
    </location>
</feature>
<feature type="transmembrane region" description="Helical" evidence="7">
    <location>
        <begin position="134"/>
        <end position="152"/>
    </location>
</feature>
<keyword evidence="10" id="KW-1185">Reference proteome</keyword>
<keyword evidence="5 7" id="KW-1133">Transmembrane helix</keyword>
<dbReference type="Proteomes" id="UP000050867">
    <property type="component" value="Unassembled WGS sequence"/>
</dbReference>
<keyword evidence="3" id="KW-1003">Cell membrane</keyword>
<feature type="domain" description="Major facilitator superfamily (MFS) profile" evidence="8">
    <location>
        <begin position="4"/>
        <end position="398"/>
    </location>
</feature>
<evidence type="ECO:0000313" key="10">
    <source>
        <dbReference type="Proteomes" id="UP000050867"/>
    </source>
</evidence>
<evidence type="ECO:0000256" key="7">
    <source>
        <dbReference type="SAM" id="Phobius"/>
    </source>
</evidence>
<proteinExistence type="predicted"/>
<dbReference type="SUPFAM" id="SSF103473">
    <property type="entry name" value="MFS general substrate transporter"/>
    <property type="match status" value="1"/>
</dbReference>
<keyword evidence="4 7" id="KW-0812">Transmembrane</keyword>
<dbReference type="RefSeq" id="WP_040912281.1">
    <property type="nucleotide sequence ID" value="NZ_LLZU01000024.1"/>
</dbReference>
<dbReference type="PROSITE" id="PS50850">
    <property type="entry name" value="MFS"/>
    <property type="match status" value="1"/>
</dbReference>
<feature type="transmembrane region" description="Helical" evidence="7">
    <location>
        <begin position="12"/>
        <end position="30"/>
    </location>
</feature>
<dbReference type="eggNOG" id="COG2211">
    <property type="taxonomic scope" value="Bacteria"/>
</dbReference>
<evidence type="ECO:0000256" key="2">
    <source>
        <dbReference type="ARBA" id="ARBA00022448"/>
    </source>
</evidence>
<evidence type="ECO:0000259" key="8">
    <source>
        <dbReference type="PROSITE" id="PS50850"/>
    </source>
</evidence>
<keyword evidence="2" id="KW-0813">Transport</keyword>
<evidence type="ECO:0000256" key="1">
    <source>
        <dbReference type="ARBA" id="ARBA00004651"/>
    </source>
</evidence>